<keyword evidence="16" id="KW-0539">Nucleus</keyword>
<dbReference type="InterPro" id="IPR005160">
    <property type="entry name" value="Ku_C"/>
</dbReference>
<evidence type="ECO:0000256" key="18">
    <source>
        <dbReference type="ARBA" id="ARBA00031811"/>
    </source>
</evidence>
<keyword evidence="13" id="KW-0238">DNA-binding</keyword>
<organism evidence="23 24">
    <name type="scientific">Setomelanomma holmii</name>
    <dbReference type="NCBI Taxonomy" id="210430"/>
    <lineage>
        <taxon>Eukaryota</taxon>
        <taxon>Fungi</taxon>
        <taxon>Dikarya</taxon>
        <taxon>Ascomycota</taxon>
        <taxon>Pezizomycotina</taxon>
        <taxon>Dothideomycetes</taxon>
        <taxon>Pleosporomycetidae</taxon>
        <taxon>Pleosporales</taxon>
        <taxon>Pleosporineae</taxon>
        <taxon>Phaeosphaeriaceae</taxon>
        <taxon>Setomelanomma</taxon>
    </lineage>
</organism>
<dbReference type="GO" id="GO:0003690">
    <property type="term" value="F:double-stranded DNA binding"/>
    <property type="evidence" value="ECO:0007669"/>
    <property type="project" value="TreeGrafter"/>
</dbReference>
<keyword evidence="11" id="KW-0067">ATP-binding</keyword>
<dbReference type="CDD" id="cd00788">
    <property type="entry name" value="KU70"/>
    <property type="match status" value="1"/>
</dbReference>
<evidence type="ECO:0000256" key="21">
    <source>
        <dbReference type="SAM" id="MobiDB-lite"/>
    </source>
</evidence>
<evidence type="ECO:0000313" key="24">
    <source>
        <dbReference type="Proteomes" id="UP000799777"/>
    </source>
</evidence>
<comment type="similarity">
    <text evidence="3">Belongs to the ku70 family.</text>
</comment>
<dbReference type="FunFam" id="2.40.290.10:FF:000001">
    <property type="entry name" value="X-ray repair cross complementing 6"/>
    <property type="match status" value="1"/>
</dbReference>
<comment type="subcellular location">
    <subcellularLocation>
        <location evidence="2">Chromosome</location>
        <location evidence="2">Telomere</location>
    </subcellularLocation>
    <subcellularLocation>
        <location evidence="1">Nucleus</location>
    </subcellularLocation>
</comment>
<dbReference type="FunFam" id="3.40.50.410:FF:000071">
    <property type="entry name" value="ATP-dependent DNA helicase II subunit 1"/>
    <property type="match status" value="1"/>
</dbReference>
<dbReference type="Pfam" id="PF02735">
    <property type="entry name" value="Ku"/>
    <property type="match status" value="1"/>
</dbReference>
<dbReference type="InterPro" id="IPR047087">
    <property type="entry name" value="KU70_core_dom"/>
</dbReference>
<dbReference type="GO" id="GO:0016787">
    <property type="term" value="F:hydrolase activity"/>
    <property type="evidence" value="ECO:0007669"/>
    <property type="project" value="UniProtKB-KW"/>
</dbReference>
<dbReference type="PIRSF" id="PIRSF003033">
    <property type="entry name" value="Ku70"/>
    <property type="match status" value="1"/>
</dbReference>
<proteinExistence type="inferred from homology"/>
<keyword evidence="14" id="KW-0233">DNA recombination</keyword>
<dbReference type="Gene3D" id="3.40.50.410">
    <property type="entry name" value="von Willebrand factor, type A domain"/>
    <property type="match status" value="1"/>
</dbReference>
<name>A0A9P4H9J0_9PLEO</name>
<dbReference type="Gene3D" id="4.10.970.10">
    <property type="entry name" value="Ku70, bridge and pillars"/>
    <property type="match status" value="1"/>
</dbReference>
<feature type="compositionally biased region" description="Basic and acidic residues" evidence="21">
    <location>
        <begin position="1"/>
        <end position="10"/>
    </location>
</feature>
<dbReference type="InterPro" id="IPR036465">
    <property type="entry name" value="vWFA_dom_sf"/>
</dbReference>
<dbReference type="GO" id="GO:0003684">
    <property type="term" value="F:damaged DNA binding"/>
    <property type="evidence" value="ECO:0007669"/>
    <property type="project" value="InterPro"/>
</dbReference>
<dbReference type="Gene3D" id="1.10.1600.10">
    <property type="match status" value="1"/>
</dbReference>
<dbReference type="InterPro" id="IPR005161">
    <property type="entry name" value="Ku_N"/>
</dbReference>
<evidence type="ECO:0000256" key="14">
    <source>
        <dbReference type="ARBA" id="ARBA00023172"/>
    </source>
</evidence>
<evidence type="ECO:0000259" key="22">
    <source>
        <dbReference type="PROSITE" id="PS50800"/>
    </source>
</evidence>
<dbReference type="InterPro" id="IPR016194">
    <property type="entry name" value="SPOC-like_C_dom_sf"/>
</dbReference>
<evidence type="ECO:0000256" key="13">
    <source>
        <dbReference type="ARBA" id="ARBA00023125"/>
    </source>
</evidence>
<evidence type="ECO:0000256" key="4">
    <source>
        <dbReference type="ARBA" id="ARBA00012551"/>
    </source>
</evidence>
<dbReference type="InterPro" id="IPR036361">
    <property type="entry name" value="SAP_dom_sf"/>
</dbReference>
<evidence type="ECO:0000256" key="6">
    <source>
        <dbReference type="ARBA" id="ARBA00022454"/>
    </source>
</evidence>
<evidence type="ECO:0000256" key="15">
    <source>
        <dbReference type="ARBA" id="ARBA00023204"/>
    </source>
</evidence>
<dbReference type="FunFam" id="1.10.1600.10:FF:000004">
    <property type="entry name" value="ATP-dependent DNA helicase II subunit 1"/>
    <property type="match status" value="1"/>
</dbReference>
<dbReference type="Proteomes" id="UP000799777">
    <property type="component" value="Unassembled WGS sequence"/>
</dbReference>
<keyword evidence="24" id="KW-1185">Reference proteome</keyword>
<dbReference type="EMBL" id="ML978187">
    <property type="protein sequence ID" value="KAF2030791.1"/>
    <property type="molecule type" value="Genomic_DNA"/>
</dbReference>
<keyword evidence="7" id="KW-0547">Nucleotide-binding</keyword>
<dbReference type="Gene3D" id="2.40.290.10">
    <property type="match status" value="1"/>
</dbReference>
<feature type="domain" description="SAP" evidence="22">
    <location>
        <begin position="615"/>
        <end position="649"/>
    </location>
</feature>
<dbReference type="GO" id="GO:0006303">
    <property type="term" value="P:double-strand break repair via nonhomologous end joining"/>
    <property type="evidence" value="ECO:0007669"/>
    <property type="project" value="InterPro"/>
</dbReference>
<dbReference type="GO" id="GO:0042162">
    <property type="term" value="F:telomeric DNA binding"/>
    <property type="evidence" value="ECO:0007669"/>
    <property type="project" value="InterPro"/>
</dbReference>
<evidence type="ECO:0000256" key="19">
    <source>
        <dbReference type="ARBA" id="ARBA00047995"/>
    </source>
</evidence>
<dbReference type="GO" id="GO:0000781">
    <property type="term" value="C:chromosome, telomeric region"/>
    <property type="evidence" value="ECO:0007669"/>
    <property type="project" value="UniProtKB-SubCell"/>
</dbReference>
<dbReference type="GO" id="GO:0000723">
    <property type="term" value="P:telomere maintenance"/>
    <property type="evidence" value="ECO:0007669"/>
    <property type="project" value="InterPro"/>
</dbReference>
<evidence type="ECO:0000256" key="7">
    <source>
        <dbReference type="ARBA" id="ARBA00022741"/>
    </source>
</evidence>
<dbReference type="SMART" id="SM00559">
    <property type="entry name" value="Ku78"/>
    <property type="match status" value="1"/>
</dbReference>
<dbReference type="InterPro" id="IPR003034">
    <property type="entry name" value="SAP_dom"/>
</dbReference>
<keyword evidence="9" id="KW-0378">Hydrolase</keyword>
<dbReference type="GO" id="GO:0043564">
    <property type="term" value="C:Ku70:Ku80 complex"/>
    <property type="evidence" value="ECO:0007669"/>
    <property type="project" value="InterPro"/>
</dbReference>
<dbReference type="OrthoDB" id="3249161at2759"/>
<comment type="caution">
    <text evidence="23">The sequence shown here is derived from an EMBL/GenBank/DDBJ whole genome shotgun (WGS) entry which is preliminary data.</text>
</comment>
<dbReference type="GO" id="GO:0003678">
    <property type="term" value="F:DNA helicase activity"/>
    <property type="evidence" value="ECO:0007669"/>
    <property type="project" value="UniProtKB-EC"/>
</dbReference>
<feature type="region of interest" description="Disordered" evidence="21">
    <location>
        <begin position="564"/>
        <end position="603"/>
    </location>
</feature>
<accession>A0A9P4H9J0</accession>
<evidence type="ECO:0000256" key="17">
    <source>
        <dbReference type="ARBA" id="ARBA00024890"/>
    </source>
</evidence>
<dbReference type="PANTHER" id="PTHR12604:SF2">
    <property type="entry name" value="X-RAY REPAIR CROSS-COMPLEMENTING PROTEIN 6"/>
    <property type="match status" value="1"/>
</dbReference>
<dbReference type="CDD" id="cd01458">
    <property type="entry name" value="vWA_ku"/>
    <property type="match status" value="1"/>
</dbReference>
<dbReference type="InterPro" id="IPR006164">
    <property type="entry name" value="DNA_bd_Ku70/Ku80"/>
</dbReference>
<comment type="function">
    <text evidence="17">Single-stranded DNA-dependent ATP-dependent helicase. Involved in non-homologous end joining (NHEJ) DNA double strand break repair. DNA-binding is sequence-independent but has a high affinity to nicks in double-stranded DNA and to the ends of duplex DNA. Binds to naturally occurring chromosomal ends, and therefore provides chromosomal end protection. Required also for telomere recombination to repair telomeric ends in the absence of telomerase. KU70, of the KU70/KU80 heterodimer, binds to the stem loop of TLC1, the RNA component of telomerase. Involved in telomere maintenance. Interacts with telomeric repeats and subtelomeric sequences thereby controlling telomere length and protecting against subtelomeric rearrangement. Maintains telomeric chromatin, which is involved in silencing the expression of genes located at the telomere. Required for mating-type switching.</text>
</comment>
<keyword evidence="8" id="KW-0227">DNA damage</keyword>
<evidence type="ECO:0000256" key="8">
    <source>
        <dbReference type="ARBA" id="ARBA00022763"/>
    </source>
</evidence>
<evidence type="ECO:0000256" key="10">
    <source>
        <dbReference type="ARBA" id="ARBA00022806"/>
    </source>
</evidence>
<dbReference type="AlphaFoldDB" id="A0A9P4H9J0"/>
<evidence type="ECO:0000256" key="3">
    <source>
        <dbReference type="ARBA" id="ARBA00005240"/>
    </source>
</evidence>
<evidence type="ECO:0000256" key="12">
    <source>
        <dbReference type="ARBA" id="ARBA00022895"/>
    </source>
</evidence>
<dbReference type="EC" id="3.6.4.12" evidence="4"/>
<keyword evidence="12" id="KW-0779">Telomere</keyword>
<evidence type="ECO:0000256" key="16">
    <source>
        <dbReference type="ARBA" id="ARBA00023242"/>
    </source>
</evidence>
<feature type="active site" description="Schiff-base intermediate with DNA; for 5'-deoxyribose-5-phosphate lyase activity" evidence="20">
    <location>
        <position position="25"/>
    </location>
</feature>
<evidence type="ECO:0000313" key="23">
    <source>
        <dbReference type="EMBL" id="KAF2030791.1"/>
    </source>
</evidence>
<feature type="region of interest" description="Disordered" evidence="21">
    <location>
        <begin position="1"/>
        <end position="24"/>
    </location>
</feature>
<evidence type="ECO:0000256" key="20">
    <source>
        <dbReference type="PIRSR" id="PIRSR003033-1"/>
    </source>
</evidence>
<evidence type="ECO:0000256" key="9">
    <source>
        <dbReference type="ARBA" id="ARBA00022801"/>
    </source>
</evidence>
<gene>
    <name evidence="23" type="ORF">EK21DRAFT_88697</name>
</gene>
<sequence length="654" mass="73299">MADAQDNRPGEDEEEEEEIDDSAYKTMKDAVLFAIDVSPTMLERPPKSEDKKAERDSATSAALKCAYQLMQQRIISNPNDMMGILLFGTEQTDLKDGDSMFQHCYLLADLDVPSAQDVKRLRGLVENEEEAEQILKPAKDGASIATVLFCANQIFTTKAPNFSSRRLFLVTDNDYPVRVKADKDTAVTRARDLYDLGCTIDLFPITQPDHSFDRSRFYDDLVYPTSPSDPDAPVAVPSTTKIAKSGEGITLLKQLLSSINSKATPRRALFTLPLELGPDLKIGVKGYILIKRQEHVKSCYVWVGGEKPQIVSSSTSHMADDTARVVEKLELRKAYKFGGDAITFTPDEIIKIRQAFGDPVIRIIGFKPISCLPIWTNTNKATFIYPSEADYIGSTRVFSALQQKLLESKKMALVWFIARRNASPTLCALIPAQEKINEDGEQTMPPGMWLIPLPFADDLRQFPEQAGDVLKTTDELTDKMRIIIEQLQLPKGVYDPVKYPNPDLQWFYRILQAMALEEELPDQPDDKTVPRFKQIDKRCGEYIANYGKEFAVAFDQVAKSTLSHRGRATGKHASVDPEDAPAPKRVKKEPKVKEENGDDDMTDEQMATIYGKGQLSKQTVVVLKSFLQQRSQATSGKKADLVERVQDYLESKAT</sequence>
<keyword evidence="15" id="KW-0234">DNA repair</keyword>
<keyword evidence="6" id="KW-0158">Chromosome</keyword>
<keyword evidence="10 23" id="KW-0347">Helicase</keyword>
<dbReference type="SUPFAM" id="SSF100939">
    <property type="entry name" value="SPOC domain-like"/>
    <property type="match status" value="1"/>
</dbReference>
<dbReference type="SUPFAM" id="SSF68906">
    <property type="entry name" value="SAP domain"/>
    <property type="match status" value="1"/>
</dbReference>
<dbReference type="PROSITE" id="PS50800">
    <property type="entry name" value="SAP"/>
    <property type="match status" value="1"/>
</dbReference>
<evidence type="ECO:0000256" key="2">
    <source>
        <dbReference type="ARBA" id="ARBA00004574"/>
    </source>
</evidence>
<dbReference type="InterPro" id="IPR027388">
    <property type="entry name" value="Ku70_bridge/pillars_dom_sf"/>
</dbReference>
<dbReference type="Pfam" id="PF02037">
    <property type="entry name" value="SAP"/>
    <property type="match status" value="1"/>
</dbReference>
<dbReference type="PANTHER" id="PTHR12604">
    <property type="entry name" value="KU AUTOANTIGEN DNA HELICASE"/>
    <property type="match status" value="1"/>
</dbReference>
<protein>
    <recommendedName>
        <fullName evidence="5">ATP-dependent DNA helicase II subunit 1</fullName>
        <ecNumber evidence="4">3.6.4.12</ecNumber>
    </recommendedName>
    <alternativeName>
        <fullName evidence="18">ATP-dependent DNA helicase II subunit Ku70</fullName>
    </alternativeName>
</protein>
<dbReference type="NCBIfam" id="TIGR00578">
    <property type="entry name" value="ku70"/>
    <property type="match status" value="1"/>
</dbReference>
<evidence type="ECO:0000256" key="1">
    <source>
        <dbReference type="ARBA" id="ARBA00004123"/>
    </source>
</evidence>
<dbReference type="SUPFAM" id="SSF53300">
    <property type="entry name" value="vWA-like"/>
    <property type="match status" value="1"/>
</dbReference>
<dbReference type="SMART" id="SM00513">
    <property type="entry name" value="SAP"/>
    <property type="match status" value="1"/>
</dbReference>
<dbReference type="InterPro" id="IPR006165">
    <property type="entry name" value="Ku70"/>
</dbReference>
<feature type="compositionally biased region" description="Acidic residues" evidence="21">
    <location>
        <begin position="11"/>
        <end position="21"/>
    </location>
</feature>
<comment type="catalytic activity">
    <reaction evidence="19">
        <text>ATP + H2O = ADP + phosphate + H(+)</text>
        <dbReference type="Rhea" id="RHEA:13065"/>
        <dbReference type="ChEBI" id="CHEBI:15377"/>
        <dbReference type="ChEBI" id="CHEBI:15378"/>
        <dbReference type="ChEBI" id="CHEBI:30616"/>
        <dbReference type="ChEBI" id="CHEBI:43474"/>
        <dbReference type="ChEBI" id="CHEBI:456216"/>
        <dbReference type="EC" id="3.6.4.12"/>
    </reaction>
</comment>
<dbReference type="Pfam" id="PF03731">
    <property type="entry name" value="Ku_N"/>
    <property type="match status" value="1"/>
</dbReference>
<dbReference type="GO" id="GO:0006310">
    <property type="term" value="P:DNA recombination"/>
    <property type="evidence" value="ECO:0007669"/>
    <property type="project" value="UniProtKB-KW"/>
</dbReference>
<evidence type="ECO:0000256" key="5">
    <source>
        <dbReference type="ARBA" id="ARBA00021796"/>
    </source>
</evidence>
<reference evidence="23" key="1">
    <citation type="journal article" date="2020" name="Stud. Mycol.">
        <title>101 Dothideomycetes genomes: a test case for predicting lifestyles and emergence of pathogens.</title>
        <authorList>
            <person name="Haridas S."/>
            <person name="Albert R."/>
            <person name="Binder M."/>
            <person name="Bloem J."/>
            <person name="Labutti K."/>
            <person name="Salamov A."/>
            <person name="Andreopoulos B."/>
            <person name="Baker S."/>
            <person name="Barry K."/>
            <person name="Bills G."/>
            <person name="Bluhm B."/>
            <person name="Cannon C."/>
            <person name="Castanera R."/>
            <person name="Culley D."/>
            <person name="Daum C."/>
            <person name="Ezra D."/>
            <person name="Gonzalez J."/>
            <person name="Henrissat B."/>
            <person name="Kuo A."/>
            <person name="Liang C."/>
            <person name="Lipzen A."/>
            <person name="Lutzoni F."/>
            <person name="Magnuson J."/>
            <person name="Mondo S."/>
            <person name="Nolan M."/>
            <person name="Ohm R."/>
            <person name="Pangilinan J."/>
            <person name="Park H.-J."/>
            <person name="Ramirez L."/>
            <person name="Alfaro M."/>
            <person name="Sun H."/>
            <person name="Tritt A."/>
            <person name="Yoshinaga Y."/>
            <person name="Zwiers L.-H."/>
            <person name="Turgeon B."/>
            <person name="Goodwin S."/>
            <person name="Spatafora J."/>
            <person name="Crous P."/>
            <person name="Grigoriev I."/>
        </authorList>
    </citation>
    <scope>NUCLEOTIDE SEQUENCE</scope>
    <source>
        <strain evidence="23">CBS 110217</strain>
    </source>
</reference>
<evidence type="ECO:0000256" key="11">
    <source>
        <dbReference type="ARBA" id="ARBA00022840"/>
    </source>
</evidence>
<dbReference type="Gene3D" id="1.10.720.30">
    <property type="entry name" value="SAP domain"/>
    <property type="match status" value="1"/>
</dbReference>
<dbReference type="Pfam" id="PF03730">
    <property type="entry name" value="Ku_C"/>
    <property type="match status" value="1"/>
</dbReference>
<dbReference type="GO" id="GO:0005524">
    <property type="term" value="F:ATP binding"/>
    <property type="evidence" value="ECO:0007669"/>
    <property type="project" value="UniProtKB-KW"/>
</dbReference>
<dbReference type="FunFam" id="4.10.970.10:FF:000003">
    <property type="entry name" value="ATP-dependent DNA helicase II subunit 1"/>
    <property type="match status" value="1"/>
</dbReference>